<protein>
    <submittedName>
        <fullName evidence="1">Uncharacterized protein</fullName>
    </submittedName>
</protein>
<organism evidence="1 2">
    <name type="scientific">Coniosporium uncinatum</name>
    <dbReference type="NCBI Taxonomy" id="93489"/>
    <lineage>
        <taxon>Eukaryota</taxon>
        <taxon>Fungi</taxon>
        <taxon>Dikarya</taxon>
        <taxon>Ascomycota</taxon>
        <taxon>Pezizomycotina</taxon>
        <taxon>Dothideomycetes</taxon>
        <taxon>Dothideomycetes incertae sedis</taxon>
        <taxon>Coniosporium</taxon>
    </lineage>
</organism>
<sequence length="166" mass="19006">WRGRSLIDMLIAKYHRVCPVLFGIYGKETTNGGRRRLGWKQEDGDWVSEQTHSDRMSNLATGFAAISLRNFSKSRNENPFPAYHYWRSFSMIVNTPPDQVTNTHMVVLSNMIQKYTDKFIQFYGQAAKAALKKALVDLPQHVPQGFGKTALEALRETLKKDLKLSL</sequence>
<reference evidence="1" key="1">
    <citation type="submission" date="2024-09" db="EMBL/GenBank/DDBJ databases">
        <title>Black Yeasts Isolated from many extreme environments.</title>
        <authorList>
            <person name="Coleine C."/>
            <person name="Stajich J.E."/>
            <person name="Selbmann L."/>
        </authorList>
    </citation>
    <scope>NUCLEOTIDE SEQUENCE</scope>
    <source>
        <strain evidence="1">CCFEE 5737</strain>
    </source>
</reference>
<accession>A0ACC3D051</accession>
<dbReference type="Proteomes" id="UP001186974">
    <property type="component" value="Unassembled WGS sequence"/>
</dbReference>
<dbReference type="EMBL" id="JAWDJW010009027">
    <property type="protein sequence ID" value="KAK3059892.1"/>
    <property type="molecule type" value="Genomic_DNA"/>
</dbReference>
<keyword evidence="2" id="KW-1185">Reference proteome</keyword>
<comment type="caution">
    <text evidence="1">The sequence shown here is derived from an EMBL/GenBank/DDBJ whole genome shotgun (WGS) entry which is preliminary data.</text>
</comment>
<evidence type="ECO:0000313" key="2">
    <source>
        <dbReference type="Proteomes" id="UP001186974"/>
    </source>
</evidence>
<name>A0ACC3D051_9PEZI</name>
<proteinExistence type="predicted"/>
<feature type="non-terminal residue" evidence="1">
    <location>
        <position position="1"/>
    </location>
</feature>
<evidence type="ECO:0000313" key="1">
    <source>
        <dbReference type="EMBL" id="KAK3059892.1"/>
    </source>
</evidence>
<gene>
    <name evidence="1" type="ORF">LTS18_009823</name>
</gene>